<gene>
    <name evidence="12" type="ORF">BDK61_1643</name>
</gene>
<dbReference type="SUPFAM" id="SSF81321">
    <property type="entry name" value="Family A G protein-coupled receptor-like"/>
    <property type="match status" value="1"/>
</dbReference>
<organism evidence="12 13">
    <name type="scientific">Haloarcula quadrata</name>
    <dbReference type="NCBI Taxonomy" id="182779"/>
    <lineage>
        <taxon>Archaea</taxon>
        <taxon>Methanobacteriati</taxon>
        <taxon>Methanobacteriota</taxon>
        <taxon>Stenosarchaea group</taxon>
        <taxon>Halobacteria</taxon>
        <taxon>Halobacteriales</taxon>
        <taxon>Haloarculaceae</taxon>
        <taxon>Haloarcula</taxon>
    </lineage>
</organism>
<evidence type="ECO:0000256" key="3">
    <source>
        <dbReference type="ARBA" id="ARBA00022543"/>
    </source>
</evidence>
<dbReference type="Pfam" id="PF01036">
    <property type="entry name" value="Bac_rhodopsin"/>
    <property type="match status" value="1"/>
</dbReference>
<protein>
    <submittedName>
        <fullName evidence="12">Sensory rhodopsin</fullName>
    </submittedName>
</protein>
<dbReference type="PANTHER" id="PTHR28286:SF2">
    <property type="entry name" value="BACTERIORHODOPSIN _OPSIN, NOPA (EUROFUNG)"/>
    <property type="match status" value="1"/>
</dbReference>
<keyword evidence="7 11" id="KW-1133">Transmembrane helix</keyword>
<dbReference type="Proteomes" id="UP000268233">
    <property type="component" value="Unassembled WGS sequence"/>
</dbReference>
<dbReference type="GO" id="GO:0007602">
    <property type="term" value="P:phototransduction"/>
    <property type="evidence" value="ECO:0007669"/>
    <property type="project" value="UniProtKB-KW"/>
</dbReference>
<dbReference type="RefSeq" id="WP_121302946.1">
    <property type="nucleotide sequence ID" value="NZ_RBWW01000001.1"/>
</dbReference>
<evidence type="ECO:0000313" key="13">
    <source>
        <dbReference type="Proteomes" id="UP000268233"/>
    </source>
</evidence>
<accession>A0A495R541</accession>
<evidence type="ECO:0000256" key="8">
    <source>
        <dbReference type="ARBA" id="ARBA00022991"/>
    </source>
</evidence>
<dbReference type="CDD" id="cd15029">
    <property type="entry name" value="7tm_SRI_SRII"/>
    <property type="match status" value="1"/>
</dbReference>
<keyword evidence="4" id="KW-0716">Sensory transduction</keyword>
<feature type="transmembrane region" description="Helical" evidence="11">
    <location>
        <begin position="163"/>
        <end position="181"/>
    </location>
</feature>
<keyword evidence="13" id="KW-1185">Reference proteome</keyword>
<reference evidence="12 13" key="1">
    <citation type="submission" date="2018-10" db="EMBL/GenBank/DDBJ databases">
        <title>Genomic Encyclopedia of Archaeal and Bacterial Type Strains, Phase II (KMG-II): from individual species to whole genera.</title>
        <authorList>
            <person name="Goeker M."/>
        </authorList>
    </citation>
    <scope>NUCLEOTIDE SEQUENCE [LARGE SCALE GENOMIC DNA]</scope>
    <source>
        <strain evidence="12 13">DSM 11927</strain>
    </source>
</reference>
<dbReference type="AlphaFoldDB" id="A0A495R541"/>
<keyword evidence="6" id="KW-0681">Retinal protein</keyword>
<keyword evidence="5 11" id="KW-0812">Transmembrane</keyword>
<evidence type="ECO:0000256" key="10">
    <source>
        <dbReference type="ARBA" id="ARBA00023170"/>
    </source>
</evidence>
<dbReference type="Gene3D" id="1.20.1070.10">
    <property type="entry name" value="Rhodopsin 7-helix transmembrane proteins"/>
    <property type="match status" value="1"/>
</dbReference>
<evidence type="ECO:0000313" key="12">
    <source>
        <dbReference type="EMBL" id="RKS82340.1"/>
    </source>
</evidence>
<dbReference type="EMBL" id="RBWW01000001">
    <property type="protein sequence ID" value="RKS82340.1"/>
    <property type="molecule type" value="Genomic_DNA"/>
</dbReference>
<evidence type="ECO:0000256" key="2">
    <source>
        <dbReference type="ARBA" id="ARBA00008130"/>
    </source>
</evidence>
<feature type="transmembrane region" description="Helical" evidence="11">
    <location>
        <begin position="124"/>
        <end position="142"/>
    </location>
</feature>
<evidence type="ECO:0000256" key="4">
    <source>
        <dbReference type="ARBA" id="ARBA00022606"/>
    </source>
</evidence>
<feature type="transmembrane region" description="Helical" evidence="11">
    <location>
        <begin position="100"/>
        <end position="118"/>
    </location>
</feature>
<evidence type="ECO:0000256" key="6">
    <source>
        <dbReference type="ARBA" id="ARBA00022925"/>
    </source>
</evidence>
<name>A0A495R541_9EURY</name>
<comment type="caution">
    <text evidence="12">The sequence shown here is derived from an EMBL/GenBank/DDBJ whole genome shotgun (WGS) entry which is preliminary data.</text>
</comment>
<evidence type="ECO:0000256" key="1">
    <source>
        <dbReference type="ARBA" id="ARBA00004141"/>
    </source>
</evidence>
<comment type="subcellular location">
    <subcellularLocation>
        <location evidence="1">Membrane</location>
        <topology evidence="1">Multi-pass membrane protein</topology>
    </subcellularLocation>
</comment>
<dbReference type="InterPro" id="IPR001425">
    <property type="entry name" value="Arc/bac/fun_rhodopsins"/>
</dbReference>
<keyword evidence="8" id="KW-0157">Chromophore</keyword>
<evidence type="ECO:0000256" key="9">
    <source>
        <dbReference type="ARBA" id="ARBA00023136"/>
    </source>
</evidence>
<feature type="transmembrane region" description="Helical" evidence="11">
    <location>
        <begin position="193"/>
        <end position="214"/>
    </location>
</feature>
<dbReference type="SMART" id="SM01021">
    <property type="entry name" value="Bac_rhodopsin"/>
    <property type="match status" value="1"/>
</dbReference>
<proteinExistence type="inferred from homology"/>
<keyword evidence="10" id="KW-0675">Receptor</keyword>
<keyword evidence="3" id="KW-0600">Photoreceptor protein</keyword>
<evidence type="ECO:0000256" key="5">
    <source>
        <dbReference type="ARBA" id="ARBA00022692"/>
    </source>
</evidence>
<dbReference type="GO" id="GO:0009881">
    <property type="term" value="F:photoreceptor activity"/>
    <property type="evidence" value="ECO:0007669"/>
    <property type="project" value="UniProtKB-KW"/>
</dbReference>
<dbReference type="GO" id="GO:0016020">
    <property type="term" value="C:membrane"/>
    <property type="evidence" value="ECO:0007669"/>
    <property type="project" value="UniProtKB-SubCell"/>
</dbReference>
<evidence type="ECO:0000256" key="11">
    <source>
        <dbReference type="SAM" id="Phobius"/>
    </source>
</evidence>
<feature type="transmembrane region" description="Helical" evidence="11">
    <location>
        <begin position="70"/>
        <end position="88"/>
    </location>
</feature>
<dbReference type="PRINTS" id="PR00251">
    <property type="entry name" value="BACTRLOPSIN"/>
</dbReference>
<keyword evidence="9 11" id="KW-0472">Membrane</keyword>
<feature type="transmembrane region" description="Helical" evidence="11">
    <location>
        <begin position="37"/>
        <end position="58"/>
    </location>
</feature>
<comment type="similarity">
    <text evidence="2">Belongs to the archaeal/bacterial/fungal opsin family.</text>
</comment>
<dbReference type="PANTHER" id="PTHR28286">
    <property type="match status" value="1"/>
</dbReference>
<feature type="transmembrane region" description="Helical" evidence="11">
    <location>
        <begin position="6"/>
        <end position="25"/>
    </location>
</feature>
<sequence>MAQEIVWYGAGAGAFFVSAVVFVWFAATRGNIRSSFYYLPPIHTSVAGAAYVAMALIAGGQLGNTVSITTLRFADWIVSTPIITYYLARLAGVDTQTRRLAVAANVVMIGVGYGFVSMSGSLRWIAFAVSTVAFIGLLYLYIKTFARKINAATASVRSLFQSLRDLTVVTWSLYPVVYFLGPLGTGIIQAPDLNFLVAVLDTIAKVGFMSILLVRYNSVETFVDSWSVAPAK</sequence>
<evidence type="ECO:0000256" key="7">
    <source>
        <dbReference type="ARBA" id="ARBA00022989"/>
    </source>
</evidence>